<feature type="domain" description="RNA polymerase sigma factor 70 region 4 type 2" evidence="7">
    <location>
        <begin position="152"/>
        <end position="197"/>
    </location>
</feature>
<dbReference type="GO" id="GO:0003677">
    <property type="term" value="F:DNA binding"/>
    <property type="evidence" value="ECO:0007669"/>
    <property type="project" value="InterPro"/>
</dbReference>
<dbReference type="AlphaFoldDB" id="A0A6L9QSR1"/>
<dbReference type="NCBIfam" id="TIGR02937">
    <property type="entry name" value="sigma70-ECF"/>
    <property type="match status" value="1"/>
</dbReference>
<dbReference type="InterPro" id="IPR032710">
    <property type="entry name" value="NTF2-like_dom_sf"/>
</dbReference>
<dbReference type="InterPro" id="IPR036388">
    <property type="entry name" value="WH-like_DNA-bd_sf"/>
</dbReference>
<dbReference type="SUPFAM" id="SSF88946">
    <property type="entry name" value="Sigma2 domain of RNA polymerase sigma factors"/>
    <property type="match status" value="1"/>
</dbReference>
<dbReference type="Pfam" id="PF08281">
    <property type="entry name" value="Sigma70_r4_2"/>
    <property type="match status" value="1"/>
</dbReference>
<comment type="subunit">
    <text evidence="2">Interacts transiently with the RNA polymerase catalytic core formed by RpoA, RpoB, RpoC and RpoZ (2 alpha, 1 beta, 1 beta' and 1 omega subunit) to form the RNA polymerase holoenzyme that can initiate transcription.</text>
</comment>
<keyword evidence="3" id="KW-0805">Transcription regulation</keyword>
<proteinExistence type="inferred from homology"/>
<dbReference type="PANTHER" id="PTHR30173">
    <property type="entry name" value="SIGMA 19 FACTOR"/>
    <property type="match status" value="1"/>
</dbReference>
<comment type="caution">
    <text evidence="8">The sequence shown here is derived from an EMBL/GenBank/DDBJ whole genome shotgun (WGS) entry which is preliminary data.</text>
</comment>
<evidence type="ECO:0000256" key="3">
    <source>
        <dbReference type="ARBA" id="ARBA00023015"/>
    </source>
</evidence>
<keyword evidence="5" id="KW-0804">Transcription</keyword>
<dbReference type="InterPro" id="IPR007627">
    <property type="entry name" value="RNA_pol_sigma70_r2"/>
</dbReference>
<dbReference type="Gene3D" id="1.10.1740.10">
    <property type="match status" value="1"/>
</dbReference>
<feature type="domain" description="RNA polymerase sigma-70 region 2" evidence="6">
    <location>
        <begin position="54"/>
        <end position="117"/>
    </location>
</feature>
<dbReference type="Pfam" id="PF04542">
    <property type="entry name" value="Sigma70_r2"/>
    <property type="match status" value="1"/>
</dbReference>
<dbReference type="GO" id="GO:0016987">
    <property type="term" value="F:sigma factor activity"/>
    <property type="evidence" value="ECO:0007669"/>
    <property type="project" value="UniProtKB-KW"/>
</dbReference>
<evidence type="ECO:0000256" key="1">
    <source>
        <dbReference type="ARBA" id="ARBA00010641"/>
    </source>
</evidence>
<evidence type="ECO:0000256" key="4">
    <source>
        <dbReference type="ARBA" id="ARBA00023082"/>
    </source>
</evidence>
<gene>
    <name evidence="8" type="ORF">G3I70_39340</name>
</gene>
<dbReference type="PROSITE" id="PS01287">
    <property type="entry name" value="RTC"/>
    <property type="match status" value="1"/>
</dbReference>
<sequence>MTELLAVHRARRGRGVRRVAVDGSPFVRSVRLRGGLPEGGGAVTAEDTQRAAVFDRERSHLLAVAFRILGSDADAQDVVQEAWTKYVRADVEEIRNTQAWLTTVVTRLCLDLLRRSREYPREPEDLPEAAGGENPEEVALLAAELTAAFTVVVEELTPPQRVALILHDVFGAPFEEIGHILGTTAGSAKKLASRARGRVRHSEWPDVESSEAHRVVSAFMKAAQQGDIDGLVEVLHPDVTRTADPQVLRPGASQRVHGRKAVIEETGAMRASARRARLVLIDGRPGIAVGAKPLAALVFHVVDGLIVHYDVIADPRRLALLDIEG</sequence>
<evidence type="ECO:0000259" key="7">
    <source>
        <dbReference type="Pfam" id="PF08281"/>
    </source>
</evidence>
<evidence type="ECO:0000313" key="8">
    <source>
        <dbReference type="EMBL" id="NEA28510.1"/>
    </source>
</evidence>
<dbReference type="GO" id="GO:0006352">
    <property type="term" value="P:DNA-templated transcription initiation"/>
    <property type="evidence" value="ECO:0007669"/>
    <property type="project" value="InterPro"/>
</dbReference>
<dbReference type="PANTHER" id="PTHR30173:SF43">
    <property type="entry name" value="ECF RNA POLYMERASE SIGMA FACTOR SIGI-RELATED"/>
    <property type="match status" value="1"/>
</dbReference>
<protein>
    <submittedName>
        <fullName evidence="8">Sigma-70 family RNA polymerase sigma factor</fullName>
    </submittedName>
</protein>
<dbReference type="InterPro" id="IPR052704">
    <property type="entry name" value="ECF_Sigma-70_Domain"/>
</dbReference>
<dbReference type="InterPro" id="IPR013249">
    <property type="entry name" value="RNA_pol_sigma70_r4_t2"/>
</dbReference>
<keyword evidence="4" id="KW-0731">Sigma factor</keyword>
<dbReference type="Gene3D" id="1.10.10.10">
    <property type="entry name" value="Winged helix-like DNA-binding domain superfamily/Winged helix DNA-binding domain"/>
    <property type="match status" value="1"/>
</dbReference>
<dbReference type="InterPro" id="IPR013324">
    <property type="entry name" value="RNA_pol_sigma_r3/r4-like"/>
</dbReference>
<evidence type="ECO:0000313" key="9">
    <source>
        <dbReference type="Proteomes" id="UP000475532"/>
    </source>
</evidence>
<accession>A0A6L9QSR1</accession>
<comment type="similarity">
    <text evidence="1">Belongs to the sigma-70 factor family. ECF subfamily.</text>
</comment>
<dbReference type="Gene3D" id="3.10.450.50">
    <property type="match status" value="1"/>
</dbReference>
<dbReference type="EMBL" id="JAAGLI010001060">
    <property type="protein sequence ID" value="NEA28510.1"/>
    <property type="molecule type" value="Genomic_DNA"/>
</dbReference>
<evidence type="ECO:0000256" key="2">
    <source>
        <dbReference type="ARBA" id="ARBA00011344"/>
    </source>
</evidence>
<dbReference type="Proteomes" id="UP000475532">
    <property type="component" value="Unassembled WGS sequence"/>
</dbReference>
<evidence type="ECO:0000256" key="5">
    <source>
        <dbReference type="ARBA" id="ARBA00023163"/>
    </source>
</evidence>
<name>A0A6L9QSR1_9ACTN</name>
<dbReference type="InterPro" id="IPR014284">
    <property type="entry name" value="RNA_pol_sigma-70_dom"/>
</dbReference>
<evidence type="ECO:0000259" key="6">
    <source>
        <dbReference type="Pfam" id="PF04542"/>
    </source>
</evidence>
<organism evidence="8 9">
    <name type="scientific">Actinomadura bangladeshensis</name>
    <dbReference type="NCBI Taxonomy" id="453573"/>
    <lineage>
        <taxon>Bacteria</taxon>
        <taxon>Bacillati</taxon>
        <taxon>Actinomycetota</taxon>
        <taxon>Actinomycetes</taxon>
        <taxon>Streptosporangiales</taxon>
        <taxon>Thermomonosporaceae</taxon>
        <taxon>Actinomadura</taxon>
    </lineage>
</organism>
<dbReference type="SUPFAM" id="SSF88659">
    <property type="entry name" value="Sigma3 and sigma4 domains of RNA polymerase sigma factors"/>
    <property type="match status" value="1"/>
</dbReference>
<dbReference type="SUPFAM" id="SSF54427">
    <property type="entry name" value="NTF2-like"/>
    <property type="match status" value="1"/>
</dbReference>
<reference evidence="8 9" key="1">
    <citation type="submission" date="2020-01" db="EMBL/GenBank/DDBJ databases">
        <title>Insect and environment-associated Actinomycetes.</title>
        <authorList>
            <person name="Currrie C."/>
            <person name="Chevrette M."/>
            <person name="Carlson C."/>
            <person name="Stubbendieck R."/>
            <person name="Wendt-Pienkowski E."/>
        </authorList>
    </citation>
    <scope>NUCLEOTIDE SEQUENCE [LARGE SCALE GENOMIC DNA]</scope>
    <source>
        <strain evidence="8 9">SID10258</strain>
    </source>
</reference>
<dbReference type="InterPro" id="IPR020719">
    <property type="entry name" value="RNA3'_term_phos_cycl-like_CS"/>
</dbReference>
<dbReference type="InterPro" id="IPR013325">
    <property type="entry name" value="RNA_pol_sigma_r2"/>
</dbReference>